<feature type="transmembrane region" description="Helical" evidence="6">
    <location>
        <begin position="1297"/>
        <end position="1316"/>
    </location>
</feature>
<organism evidence="8 9">
    <name type="scientific">Thelonectria olida</name>
    <dbReference type="NCBI Taxonomy" id="1576542"/>
    <lineage>
        <taxon>Eukaryota</taxon>
        <taxon>Fungi</taxon>
        <taxon>Dikarya</taxon>
        <taxon>Ascomycota</taxon>
        <taxon>Pezizomycotina</taxon>
        <taxon>Sordariomycetes</taxon>
        <taxon>Hypocreomycetidae</taxon>
        <taxon>Hypocreales</taxon>
        <taxon>Nectriaceae</taxon>
        <taxon>Thelonectria</taxon>
    </lineage>
</organism>
<feature type="compositionally biased region" description="Low complexity" evidence="5">
    <location>
        <begin position="1663"/>
        <end position="1673"/>
    </location>
</feature>
<dbReference type="SUPFAM" id="SSF52540">
    <property type="entry name" value="P-loop containing nucleoside triphosphate hydrolases"/>
    <property type="match status" value="1"/>
</dbReference>
<sequence length="1743" mass="195922">MQAAFEELGFTPCMHMAEILPHPSREQVMLDAMREPNAEIRQKLLRGLFQGYTAVVDVPSFVFLADFMGMYLDAKIILNGRPSPEAWVVSARDSLSFFFTQRFRLSGLLWKTDRLWYAINMEIVNWCKSNIGTDDIFRAKCYGEYHDYVREEARKRGKEILEFKAEDGWEPLCRFLGKDVPTSPFPKLNEKRTFAIIKAIIVARGLLSWAALGFADLSSDLGAIGSGCAASGVVIMASTARSHLHTHEILDRKAVWQFTESWSRDRDFHRLCFTSKALPFRRDGGELSFCILVSAGASHLAAVEGSDATKSLKVTVYELHGDIKEKWSSTFNEEGFVPDPTAGIWRESEMQGAVTEDGAAVFLACRPKGKRVKVYTVTSEGFTPRKPLPSMQDSYSWDKGALSDDSEYLFYTRSGNTFGSSRHATAVEAFSIRDLARVKAVTFQFGGRNRVGSGRLLGQLDVNGPVYLGVGTSGGFNESVSEALAILSSDGKVNWHASGLRDMASYGSHNNCHVSSDGSWMFHVDKDDALLMQWDVKNPSFKPLASVQLPGVEVGQVRKWMIQGKETSVRDAVGERKHFLRYSPGCKIITVVTISDKQVVVNVFQTFNLQIVHHETISHLTWGGMVPLYAGFSESAGLNVVGISPTLTFSNPNQDPATVGAMAVLLPLKEVHERVVKIEKYFDGVEAALSSKRIQPGEPLCRFTWRPDVFDRNDPEPFEHEHGQIQAMAPVDALRQRLFYDQTFGSTSVAMPSIPINHRYMVPHIFSFTYPWDPEKRVSIFGVIMKNEYHIISIGPSAISPNKDVVRALYATDVRTGSSLKEAIEVYKHDDTYIIHIYLVKGLSSSYSGAPMPSPVWTIASPHFLQEDAWYDVFIIHRSAHVTVPSDWSHTPNPALMATSGVHAYFKPRTFGVLDVVDTGHRANSAYSAAKYLLWKQYGLRGLRKSTTNDVFFGGGRYADTIGPYLHSIYEDKTYDDVNPLFPSIFALVCNVDYRDRATKHVDAFFRRLHQEKQLLLHNSQSVSYSLPLACRSRPMATLSLMRHMVLFPHRMNDVLMLQVRKGAKSVKVESLQNTKWDKAVSIAKEVHQVFIRPLVAQFKHRYMNTADYQQMEPNTAKLTLPLQGFCSFDKKLYMPSPVRGGDDAFWEFIRATSPQTNDEVFPRWEKQLLLWAERSGSGPSSPFTRLVDEILSMRDRETKLSFLRVTWFEKLLAWKMKTFGLTIYLTRIVLPIILLFAVHLTIGILCTESHEQEERPNAAITTLACIEMLLSCYILYTKARQVFRVPRMFFRSLPNYVDVLALALGISCFFMIVCGHVPSREFLAFATLLIWVAAILMLRIYRPIGMLLLLLTETLQGVFSYLALLFFIILGFAFVPFLLLRNIDTKDQFRNPFSSFSLTLSQMLYFISSDYDALEPFEASNAGVRTLRALYIIVITILFLNTLIAILNLKIKNADKNSANLYHLQMASLQVEIELGLLSSSERARKDWFPEWFHYSMSETEQRLWKDFLEKHPLKWTEENSFGEDKDHAPSVDVGDQTKSTQSTTKTKTTTGSLETSTIPKATSTKDVNSGQTKVAETKGKEPEPAKETPSMGIIHNGKLTSDLLSALGPLDDSSVPQEDDMNYRPKTNEELLDELEAQAEQAKAKGEQQAGTGEHQGGTGQQQAETGQQQTSTFSTPPPVTPRPPEPLELVDISCQVCGEPGKKCQGCQLVAYCSKDHQKQDWKSHKKLCKGKQKAGTSSV</sequence>
<gene>
    <name evidence="8" type="ORF">B0T10DRAFT_543992</name>
</gene>
<dbReference type="EMBL" id="JAGPYM010000003">
    <property type="protein sequence ID" value="KAH6896515.1"/>
    <property type="molecule type" value="Genomic_DNA"/>
</dbReference>
<evidence type="ECO:0000313" key="9">
    <source>
        <dbReference type="Proteomes" id="UP000777438"/>
    </source>
</evidence>
<feature type="compositionally biased region" description="Polar residues" evidence="5">
    <location>
        <begin position="1560"/>
        <end position="1576"/>
    </location>
</feature>
<keyword evidence="6" id="KW-1133">Transmembrane helix</keyword>
<name>A0A9P9AUA6_9HYPO</name>
<dbReference type="InterPro" id="IPR011044">
    <property type="entry name" value="Quino_amine_DH_bsu"/>
</dbReference>
<keyword evidence="1" id="KW-0479">Metal-binding</keyword>
<feature type="compositionally biased region" description="Basic residues" evidence="5">
    <location>
        <begin position="1727"/>
        <end position="1736"/>
    </location>
</feature>
<evidence type="ECO:0000256" key="1">
    <source>
        <dbReference type="ARBA" id="ARBA00022723"/>
    </source>
</evidence>
<feature type="compositionally biased region" description="Low complexity" evidence="5">
    <location>
        <begin position="1539"/>
        <end position="1559"/>
    </location>
</feature>
<evidence type="ECO:0000256" key="3">
    <source>
        <dbReference type="ARBA" id="ARBA00022833"/>
    </source>
</evidence>
<feature type="region of interest" description="Disordered" evidence="5">
    <location>
        <begin position="1606"/>
        <end position="1625"/>
    </location>
</feature>
<feature type="transmembrane region" description="Helical" evidence="6">
    <location>
        <begin position="1362"/>
        <end position="1381"/>
    </location>
</feature>
<keyword evidence="2 4" id="KW-0863">Zinc-finger</keyword>
<dbReference type="Gene3D" id="6.10.140.2220">
    <property type="match status" value="1"/>
</dbReference>
<dbReference type="InterPro" id="IPR002893">
    <property type="entry name" value="Znf_MYND"/>
</dbReference>
<protein>
    <recommendedName>
        <fullName evidence="7">MYND-type domain-containing protein</fullName>
    </recommendedName>
</protein>
<dbReference type="SUPFAM" id="SSF144232">
    <property type="entry name" value="HIT/MYND zinc finger-like"/>
    <property type="match status" value="1"/>
</dbReference>
<feature type="region of interest" description="Disordered" evidence="5">
    <location>
        <begin position="1521"/>
        <end position="1597"/>
    </location>
</feature>
<dbReference type="InterPro" id="IPR027417">
    <property type="entry name" value="P-loop_NTPase"/>
</dbReference>
<dbReference type="PANTHER" id="PTHR36978">
    <property type="entry name" value="P-LOOP CONTAINING NUCLEOTIDE TRIPHOSPHATE HYDROLASE"/>
    <property type="match status" value="1"/>
</dbReference>
<accession>A0A9P9AUA6</accession>
<evidence type="ECO:0000256" key="4">
    <source>
        <dbReference type="PROSITE-ProRule" id="PRU00134"/>
    </source>
</evidence>
<feature type="transmembrane region" description="Helical" evidence="6">
    <location>
        <begin position="1323"/>
        <end position="1342"/>
    </location>
</feature>
<evidence type="ECO:0000256" key="6">
    <source>
        <dbReference type="SAM" id="Phobius"/>
    </source>
</evidence>
<keyword evidence="3" id="KW-0862">Zinc</keyword>
<keyword evidence="6" id="KW-0812">Transmembrane</keyword>
<comment type="caution">
    <text evidence="8">The sequence shown here is derived from an EMBL/GenBank/DDBJ whole genome shotgun (WGS) entry which is preliminary data.</text>
</comment>
<dbReference type="PROSITE" id="PS50865">
    <property type="entry name" value="ZF_MYND_2"/>
    <property type="match status" value="1"/>
</dbReference>
<dbReference type="Pfam" id="PF17784">
    <property type="entry name" value="Sulfotransfer_4"/>
    <property type="match status" value="1"/>
</dbReference>
<feature type="compositionally biased region" description="Basic and acidic residues" evidence="5">
    <location>
        <begin position="1521"/>
        <end position="1531"/>
    </location>
</feature>
<dbReference type="GO" id="GO:0008270">
    <property type="term" value="F:zinc ion binding"/>
    <property type="evidence" value="ECO:0007669"/>
    <property type="project" value="UniProtKB-KW"/>
</dbReference>
<feature type="transmembrane region" description="Helical" evidence="6">
    <location>
        <begin position="1225"/>
        <end position="1247"/>
    </location>
</feature>
<dbReference type="Proteomes" id="UP000777438">
    <property type="component" value="Unassembled WGS sequence"/>
</dbReference>
<dbReference type="Gene3D" id="3.40.50.300">
    <property type="entry name" value="P-loop containing nucleotide triphosphate hydrolases"/>
    <property type="match status" value="1"/>
</dbReference>
<feature type="domain" description="MYND-type" evidence="7">
    <location>
        <begin position="1697"/>
        <end position="1732"/>
    </location>
</feature>
<dbReference type="OrthoDB" id="408152at2759"/>
<feature type="compositionally biased region" description="Basic and acidic residues" evidence="5">
    <location>
        <begin position="1577"/>
        <end position="1588"/>
    </location>
</feature>
<feature type="region of interest" description="Disordered" evidence="5">
    <location>
        <begin position="1719"/>
        <end position="1743"/>
    </location>
</feature>
<feature type="region of interest" description="Disordered" evidence="5">
    <location>
        <begin position="1641"/>
        <end position="1689"/>
    </location>
</feature>
<evidence type="ECO:0000259" key="7">
    <source>
        <dbReference type="PROSITE" id="PS50865"/>
    </source>
</evidence>
<feature type="compositionally biased region" description="Pro residues" evidence="5">
    <location>
        <begin position="1678"/>
        <end position="1689"/>
    </location>
</feature>
<dbReference type="SUPFAM" id="SSF50969">
    <property type="entry name" value="YVTN repeat-like/Quinoprotein amine dehydrogenase"/>
    <property type="match status" value="1"/>
</dbReference>
<dbReference type="PANTHER" id="PTHR36978:SF4">
    <property type="entry name" value="P-LOOP CONTAINING NUCLEOSIDE TRIPHOSPHATE HYDROLASE PROTEIN"/>
    <property type="match status" value="1"/>
</dbReference>
<feature type="transmembrane region" description="Helical" evidence="6">
    <location>
        <begin position="1430"/>
        <end position="1450"/>
    </location>
</feature>
<keyword evidence="9" id="KW-1185">Reference proteome</keyword>
<proteinExistence type="predicted"/>
<keyword evidence="6" id="KW-0472">Membrane</keyword>
<evidence type="ECO:0000256" key="5">
    <source>
        <dbReference type="SAM" id="MobiDB-lite"/>
    </source>
</evidence>
<evidence type="ECO:0000313" key="8">
    <source>
        <dbReference type="EMBL" id="KAH6896515.1"/>
    </source>
</evidence>
<evidence type="ECO:0000256" key="2">
    <source>
        <dbReference type="ARBA" id="ARBA00022771"/>
    </source>
</evidence>
<reference evidence="8 9" key="1">
    <citation type="journal article" date="2021" name="Nat. Commun.">
        <title>Genetic determinants of endophytism in the Arabidopsis root mycobiome.</title>
        <authorList>
            <person name="Mesny F."/>
            <person name="Miyauchi S."/>
            <person name="Thiergart T."/>
            <person name="Pickel B."/>
            <person name="Atanasova L."/>
            <person name="Karlsson M."/>
            <person name="Huettel B."/>
            <person name="Barry K.W."/>
            <person name="Haridas S."/>
            <person name="Chen C."/>
            <person name="Bauer D."/>
            <person name="Andreopoulos W."/>
            <person name="Pangilinan J."/>
            <person name="LaButti K."/>
            <person name="Riley R."/>
            <person name="Lipzen A."/>
            <person name="Clum A."/>
            <person name="Drula E."/>
            <person name="Henrissat B."/>
            <person name="Kohler A."/>
            <person name="Grigoriev I.V."/>
            <person name="Martin F.M."/>
            <person name="Hacquard S."/>
        </authorList>
    </citation>
    <scope>NUCLEOTIDE SEQUENCE [LARGE SCALE GENOMIC DNA]</scope>
    <source>
        <strain evidence="8 9">MPI-CAGE-CH-0241</strain>
    </source>
</reference>
<dbReference type="Pfam" id="PF01753">
    <property type="entry name" value="zf-MYND"/>
    <property type="match status" value="1"/>
</dbReference>
<dbReference type="InterPro" id="IPR040632">
    <property type="entry name" value="Sulfotransfer_4"/>
</dbReference>
<feature type="transmembrane region" description="Helical" evidence="6">
    <location>
        <begin position="1259"/>
        <end position="1277"/>
    </location>
</feature>